<dbReference type="CDD" id="cd02012">
    <property type="entry name" value="TPP_TK"/>
    <property type="match status" value="1"/>
</dbReference>
<dbReference type="InterPro" id="IPR005474">
    <property type="entry name" value="Transketolase_N"/>
</dbReference>
<dbReference type="EMBL" id="PSZM01000036">
    <property type="protein sequence ID" value="PQL93217.1"/>
    <property type="molecule type" value="Genomic_DNA"/>
</dbReference>
<evidence type="ECO:0000313" key="5">
    <source>
        <dbReference type="EMBL" id="PQL93217.1"/>
    </source>
</evidence>
<dbReference type="PANTHER" id="PTHR47514:SF1">
    <property type="entry name" value="TRANSKETOLASE N-TERMINAL SECTION-RELATED"/>
    <property type="match status" value="1"/>
</dbReference>
<evidence type="ECO:0000256" key="2">
    <source>
        <dbReference type="ARBA" id="ARBA00007131"/>
    </source>
</evidence>
<feature type="domain" description="Transketolase N-terminal" evidence="4">
    <location>
        <begin position="17"/>
        <end position="270"/>
    </location>
</feature>
<evidence type="ECO:0000256" key="3">
    <source>
        <dbReference type="ARBA" id="ARBA00023052"/>
    </source>
</evidence>
<dbReference type="InterPro" id="IPR029061">
    <property type="entry name" value="THDP-binding"/>
</dbReference>
<comment type="caution">
    <text evidence="5">The sequence shown here is derived from an EMBL/GenBank/DDBJ whole genome shotgun (WGS) entry which is preliminary data.</text>
</comment>
<comment type="similarity">
    <text evidence="2">Belongs to the transketolase family.</text>
</comment>
<dbReference type="Proteomes" id="UP000238042">
    <property type="component" value="Unassembled WGS sequence"/>
</dbReference>
<dbReference type="AlphaFoldDB" id="A0A2S8AE41"/>
<dbReference type="Pfam" id="PF00456">
    <property type="entry name" value="Transketolase_N"/>
    <property type="match status" value="1"/>
</dbReference>
<name>A0A2S8AE41_9FLAO</name>
<protein>
    <submittedName>
        <fullName evidence="5">Transketolase</fullName>
    </submittedName>
</protein>
<dbReference type="SUPFAM" id="SSF52518">
    <property type="entry name" value="Thiamin diphosphate-binding fold (THDP-binding)"/>
    <property type="match status" value="1"/>
</dbReference>
<evidence type="ECO:0000256" key="1">
    <source>
        <dbReference type="ARBA" id="ARBA00001964"/>
    </source>
</evidence>
<dbReference type="Gene3D" id="3.40.50.970">
    <property type="match status" value="1"/>
</dbReference>
<gene>
    <name evidence="5" type="ORF">C4S77_06035</name>
</gene>
<keyword evidence="3" id="KW-0786">Thiamine pyrophosphate</keyword>
<sequence length="284" mass="31522">MNELDVLKQLELKTERARLRLLDVIYNSKTGHTGGDLSSLNILATLYFNILNVNPKNKEKKDRDRFILSKGHSIEALYSILEACGFISSEQLNTYGSFNTLLTGHPSHKVPGIEISGGSLGHGLSIGVGMAIGGKLYKLKFRTFVLMGDGELGEGSIYEAAMAASHYKLDHLVAIVDRNGLQISNSTEKVMGLEPLKDRWESLGWDVKESNGDNTSELLKTLKSIDYENHKPTLIIAKTTKGYGVSFMENQLSWHHGVPTEAQYIQAKKEISEKIQKLENTITQ</sequence>
<proteinExistence type="inferred from homology"/>
<organism evidence="5 6">
    <name type="scientific">Apibacter adventoris</name>
    <dbReference type="NCBI Taxonomy" id="1679466"/>
    <lineage>
        <taxon>Bacteria</taxon>
        <taxon>Pseudomonadati</taxon>
        <taxon>Bacteroidota</taxon>
        <taxon>Flavobacteriia</taxon>
        <taxon>Flavobacteriales</taxon>
        <taxon>Weeksellaceae</taxon>
        <taxon>Apibacter</taxon>
    </lineage>
</organism>
<dbReference type="PANTHER" id="PTHR47514">
    <property type="entry name" value="TRANSKETOLASE N-TERMINAL SECTION-RELATED"/>
    <property type="match status" value="1"/>
</dbReference>
<reference evidence="5 6" key="1">
    <citation type="submission" date="2018-02" db="EMBL/GenBank/DDBJ databases">
        <title>Genome sequences of Apibacter spp., gut symbionts of Asian honey bees.</title>
        <authorList>
            <person name="Kwong W.K."/>
            <person name="Steele M.I."/>
            <person name="Moran N.A."/>
        </authorList>
    </citation>
    <scope>NUCLEOTIDE SEQUENCE [LARGE SCALE GENOMIC DNA]</scope>
    <source>
        <strain evidence="6">wkB301</strain>
    </source>
</reference>
<accession>A0A2S8AE41</accession>
<dbReference type="OrthoDB" id="8732661at2"/>
<dbReference type="RefSeq" id="WP_105246790.1">
    <property type="nucleotide sequence ID" value="NZ_PSZM01000036.1"/>
</dbReference>
<keyword evidence="6" id="KW-1185">Reference proteome</keyword>
<evidence type="ECO:0000313" key="6">
    <source>
        <dbReference type="Proteomes" id="UP000238042"/>
    </source>
</evidence>
<comment type="cofactor">
    <cofactor evidence="1">
        <name>thiamine diphosphate</name>
        <dbReference type="ChEBI" id="CHEBI:58937"/>
    </cofactor>
</comment>
<evidence type="ECO:0000259" key="4">
    <source>
        <dbReference type="Pfam" id="PF00456"/>
    </source>
</evidence>